<evidence type="ECO:0000313" key="3">
    <source>
        <dbReference type="RefSeq" id="XP_030751715.1"/>
    </source>
</evidence>
<dbReference type="PANTHER" id="PTHR31025:SF9">
    <property type="entry name" value="SI:DKEY-286J15.1"/>
    <property type="match status" value="1"/>
</dbReference>
<proteinExistence type="predicted"/>
<dbReference type="GeneID" id="115878444"/>
<evidence type="ECO:0000313" key="1">
    <source>
        <dbReference type="Proteomes" id="UP000504635"/>
    </source>
</evidence>
<dbReference type="PANTHER" id="PTHR31025">
    <property type="entry name" value="SI:CH211-196P9.1-RELATED"/>
    <property type="match status" value="1"/>
</dbReference>
<accession>A0A6J2XI86</accession>
<dbReference type="AlphaFoldDB" id="A0A6J2XI86"/>
<dbReference type="RefSeq" id="XP_030750816.1">
    <property type="nucleotide sequence ID" value="XM_030894956.1"/>
</dbReference>
<keyword evidence="1" id="KW-1185">Reference proteome</keyword>
<name>A0A6J2XI86_SITOR</name>
<dbReference type="KEGG" id="soy:115879167"/>
<sequence>MSWTQMTGGESVLQSKEYFRFLIILNCCCCLVANGVDSLQTLKQIVGDANECKEFIPQLGQRIKLKAKLDGINLEHNQSQIINSEENNEEISEEPGANKVFVLDVDNQPMPVAPNIQNVQFLLMDDDLSLQNKPCSDLSIASTSTTTLVEPANGINEVILNFNISQLLDATSMGRAVKALYKAKKTLSSKCQSYLVEIIVQHFINAVPFRRLTNEDFRKISKLIVEEFPNELPQVYFTSPIRKRNSRDQKTGIARGKLVDKYRNRLTFLRDSGILLSSRSSLEVNDDTTDASENFDYNGDHDEIITWLKNNQEPWSDVVSKWNATYEYRQRLYMRHENLQEILAVFPIIQNPLGHRLIDIDFEKRFPSHNLLYNNFETVFNKLLELKKKSLNQSDSLIVDIIKSNTINNDSRHYLMLMLLPALLPTKTYNKKGKNSWYPTSTEIISGIVIQVKIPGDIPNIIDEKRKKLVKYGLPLLPFVIIEGASYTDINQIYVSYDSIMYRVVSVLKAVDICFQLMHTLNLKYPYECEHVWMFIQLGIYNLKTVYDKIPNILDIVNKIKSSD</sequence>
<dbReference type="Proteomes" id="UP000504635">
    <property type="component" value="Unplaced"/>
</dbReference>
<protein>
    <submittedName>
        <fullName evidence="2">Uncharacterized protein LOC115878444 isoform X1</fullName>
    </submittedName>
    <submittedName>
        <fullName evidence="3">Uncharacterized protein LOC115879167 isoform X1</fullName>
    </submittedName>
</protein>
<dbReference type="OrthoDB" id="6773229at2759"/>
<organism evidence="1 2">
    <name type="scientific">Sitophilus oryzae</name>
    <name type="common">Rice weevil</name>
    <name type="synonym">Curculio oryzae</name>
    <dbReference type="NCBI Taxonomy" id="7048"/>
    <lineage>
        <taxon>Eukaryota</taxon>
        <taxon>Metazoa</taxon>
        <taxon>Ecdysozoa</taxon>
        <taxon>Arthropoda</taxon>
        <taxon>Hexapoda</taxon>
        <taxon>Insecta</taxon>
        <taxon>Pterygota</taxon>
        <taxon>Neoptera</taxon>
        <taxon>Endopterygota</taxon>
        <taxon>Coleoptera</taxon>
        <taxon>Polyphaga</taxon>
        <taxon>Cucujiformia</taxon>
        <taxon>Curculionidae</taxon>
        <taxon>Dryophthorinae</taxon>
        <taxon>Sitophilus</taxon>
    </lineage>
</organism>
<dbReference type="RefSeq" id="XP_030751715.1">
    <property type="nucleotide sequence ID" value="XM_030895855.1"/>
</dbReference>
<dbReference type="KEGG" id="soy:115878444"/>
<reference evidence="2 3" key="1">
    <citation type="submission" date="2025-04" db="UniProtKB">
        <authorList>
            <consortium name="RefSeq"/>
        </authorList>
    </citation>
    <scope>IDENTIFICATION</scope>
    <source>
        <tissue evidence="2 3">Gonads</tissue>
    </source>
</reference>
<gene>
    <name evidence="2" type="primary">LOC115878444</name>
    <name evidence="3" type="synonym">LOC115879167</name>
</gene>
<evidence type="ECO:0000313" key="2">
    <source>
        <dbReference type="RefSeq" id="XP_030750816.1"/>
    </source>
</evidence>